<dbReference type="GO" id="GO:0031491">
    <property type="term" value="F:nucleosome binding"/>
    <property type="evidence" value="ECO:0007669"/>
    <property type="project" value="TreeGrafter"/>
</dbReference>
<comment type="subcellular location">
    <subcellularLocation>
        <location evidence="1">Nucleus</location>
    </subcellularLocation>
</comment>
<feature type="compositionally biased region" description="Polar residues" evidence="4">
    <location>
        <begin position="1"/>
        <end position="22"/>
    </location>
</feature>
<dbReference type="InterPro" id="IPR036431">
    <property type="entry name" value="ARID_dom_sf"/>
</dbReference>
<feature type="compositionally biased region" description="Polar residues" evidence="4">
    <location>
        <begin position="181"/>
        <end position="193"/>
    </location>
</feature>
<proteinExistence type="predicted"/>
<feature type="compositionally biased region" description="Low complexity" evidence="4">
    <location>
        <begin position="256"/>
        <end position="265"/>
    </location>
</feature>
<dbReference type="Pfam" id="PF12031">
    <property type="entry name" value="BAF250_C"/>
    <property type="match status" value="2"/>
</dbReference>
<dbReference type="GO" id="GO:0071565">
    <property type="term" value="C:nBAF complex"/>
    <property type="evidence" value="ECO:0007669"/>
    <property type="project" value="TreeGrafter"/>
</dbReference>
<dbReference type="InterPro" id="IPR021906">
    <property type="entry name" value="BAF250/Osa"/>
</dbReference>
<sequence>MSQERGFITNMQRNPTMTQFGPQLSGAPMSSHPSPGAPGHHGLGPYQQPGSSSTYGPAGGQFGPQGNYPRPPSYGGAPSASYSGPGPGPTHSLGSTASSPVHGQGPGMNLSQGRPYSNTLPTMAPSMAPTSPGMPQSAAPSKATPLSTINRKAQEAAAAVIQAAANTVQGRQGSYPPMSQMGGSSAGNTQGMMTSPGPPYNTPPSGGEGVWPLGLPGDGAAGDHPKSQPEGKEESGASTEPLKTKDSCVPQFVSQPSTPIAAPALSPAPTPAPVSSPLCPSPASLSSYHGDDSDSVSSPAWPKTPSSPSVSTLSGEKVGRLYEMGAEPERKQWVERYLSFMEERGTPVLSLPVVGKKPLDLCRLYMAVKDLGGLAMANKNKKWRELSSGLSMGTSSGAASSLKKQYIQYLFAFECQVERGEEPPPDTLLTLEAKKQPKIQPPSPVNSGSFQGPQTPQSSGSSSLTELPSDLKPPTPVPTPHGQMNPIQGGSRSSSVSVQDPFSDLNDPVFQKRGSLPSGAPYQPPANMRMQDPFAAGMRKDSFMPGPVPSGGLQDMYTRPPSGAVPGLGLGQRPQYPYGPGYDRRSDHVMGLEGSMVPPGAQSNMVPSNSDPGMYSPNRYSSQQRHEGYSQQYPSMPYGAHPPGMFPQQGYKRPMEGVYGPAAKRQDGGEGFGLQYGGQQVEVYNQYSGGFQGPERRALQGPAYPYPYGRDRMQQPLPQLTMAPQMMSGAPGPGEGSQPGSWPPRTDIPYPYPGRQGAPYSTMSRGEDMESRANQDGPWAQRQATFLPPSSSSMPPMTNRPPPSSYQTSPAMPNHISRAPSPASFPRPMEARMSPSKAPFMPSMKVPKVGVAMPGSQGGGPASHAPPTTSHALPSFCSESGFPQGSVECTTPILKLRRKITAKDTGTPEAWRVMMSLKSGLLAESTWALDTINILLYDDSTVASFCLSQLPGFLELLVEYYRRCVIEIFGILEEYEVGTIGQRTLLSCPAPQLSAGAESDSPSAESTNGAEAALRAESQEAEPGEAMPSQEEAGPEVKKEESQERVPITTELERTPKQASRYDRFPVRVLPANSLFVKEMGEEPAEWEEFTSGLLHWQAGGGDSTAHILTHFGSRSELDGIRAAQMPREDRKDGPVSGAGVVPSTLLDGNAPLPNPAGSRLMSLLEEEPRNQDMAPLSTVESWQDALSRRCVCISNILRSLSFIPGNDAHMSQHAGLVLILGRLILLHHQHPERKRVYHTYTQDRNRACDHKQDRDRACDHKQDRDRACDHKKDRDRACDHKQDRDRSCDHKQDRDQACDHKQDRDRSCDHKQDRDRACDQKQDRDRACDHKQDRDRACDHKQDCDCACDHKQDRDHACDHKQDLDQACDHKHKHDCDHKQKHDCDHKHNCDCAHDSKHNHKHDCNHQRDCDLEYNCKHDCNIHDCKHQCCCQHEHKCESNLELNLKQDPSCNPDLDRDRGLACNKDEWWWDCLSTLRENTMVTLANISGQLDLSQYPESICLPLLDGLLHWVVCPSAQSQDPFPGTGPHSTLTPQGLVLECLSKLSVKDGNVDLLLATPPLSRQDRLYATLLRYVADRRNQVHREMGVAVLCNLAQGDALAARGITVQKGSVGTLVSFLEDGVAMAQSQRGPLPTEPPSVSMMRRAAKALLAMAQLEENRCEFVLLEGRLLDISISSALDSGVASIVCEVLFQLSRS</sequence>
<dbReference type="Proteomes" id="UP000829720">
    <property type="component" value="Unassembled WGS sequence"/>
</dbReference>
<feature type="region of interest" description="Disordered" evidence="4">
    <location>
        <begin position="723"/>
        <end position="870"/>
    </location>
</feature>
<dbReference type="GO" id="GO:0003677">
    <property type="term" value="F:DNA binding"/>
    <property type="evidence" value="ECO:0007669"/>
    <property type="project" value="InterPro"/>
</dbReference>
<evidence type="ECO:0000259" key="5">
    <source>
        <dbReference type="PROSITE" id="PS51011"/>
    </source>
</evidence>
<dbReference type="GO" id="GO:0006338">
    <property type="term" value="P:chromatin remodeling"/>
    <property type="evidence" value="ECO:0007669"/>
    <property type="project" value="InterPro"/>
</dbReference>
<keyword evidence="3" id="KW-0539">Nucleus</keyword>
<feature type="compositionally biased region" description="Low complexity" evidence="4">
    <location>
        <begin position="275"/>
        <end position="287"/>
    </location>
</feature>
<keyword evidence="7" id="KW-1185">Reference proteome</keyword>
<dbReference type="Pfam" id="PF01388">
    <property type="entry name" value="ARID"/>
    <property type="match status" value="1"/>
</dbReference>
<feature type="compositionally biased region" description="Polar residues" evidence="4">
    <location>
        <begin position="1000"/>
        <end position="1009"/>
    </location>
</feature>
<keyword evidence="2" id="KW-0597">Phosphoprotein</keyword>
<evidence type="ECO:0000313" key="7">
    <source>
        <dbReference type="Proteomes" id="UP000829720"/>
    </source>
</evidence>
<feature type="region of interest" description="Disordered" evidence="4">
    <location>
        <begin position="1"/>
        <end position="314"/>
    </location>
</feature>
<evidence type="ECO:0000313" key="6">
    <source>
        <dbReference type="EMBL" id="KAI1895894.1"/>
    </source>
</evidence>
<dbReference type="SMART" id="SM01014">
    <property type="entry name" value="ARID"/>
    <property type="match status" value="1"/>
</dbReference>
<protein>
    <recommendedName>
        <fullName evidence="5">ARID domain-containing protein</fullName>
    </recommendedName>
</protein>
<dbReference type="SMART" id="SM00501">
    <property type="entry name" value="BRIGHT"/>
    <property type="match status" value="1"/>
</dbReference>
<feature type="compositionally biased region" description="Low complexity" evidence="4">
    <location>
        <begin position="788"/>
        <end position="797"/>
    </location>
</feature>
<feature type="region of interest" description="Disordered" evidence="4">
    <location>
        <begin position="598"/>
        <end position="625"/>
    </location>
</feature>
<evidence type="ECO:0000256" key="1">
    <source>
        <dbReference type="ARBA" id="ARBA00004123"/>
    </source>
</evidence>
<feature type="compositionally biased region" description="Basic and acidic residues" evidence="4">
    <location>
        <begin position="221"/>
        <end position="235"/>
    </location>
</feature>
<dbReference type="PANTHER" id="PTHR12656:SF11">
    <property type="entry name" value="AT-RICH INTERACTIVE DOMAIN-CONTAINING PROTEIN 1B"/>
    <property type="match status" value="1"/>
</dbReference>
<evidence type="ECO:0000256" key="3">
    <source>
        <dbReference type="ARBA" id="ARBA00023242"/>
    </source>
</evidence>
<dbReference type="InterPro" id="IPR001606">
    <property type="entry name" value="ARID_dom"/>
</dbReference>
<dbReference type="PROSITE" id="PS51011">
    <property type="entry name" value="ARID"/>
    <property type="match status" value="1"/>
</dbReference>
<feature type="compositionally biased region" description="Low complexity" evidence="4">
    <location>
        <begin position="155"/>
        <end position="165"/>
    </location>
</feature>
<feature type="compositionally biased region" description="Low complexity" evidence="4">
    <location>
        <begin position="73"/>
        <end position="84"/>
    </location>
</feature>
<dbReference type="InterPro" id="IPR033388">
    <property type="entry name" value="BAF250_C"/>
</dbReference>
<reference evidence="6" key="1">
    <citation type="submission" date="2021-01" db="EMBL/GenBank/DDBJ databases">
        <authorList>
            <person name="Zahm M."/>
            <person name="Roques C."/>
            <person name="Cabau C."/>
            <person name="Klopp C."/>
            <person name="Donnadieu C."/>
            <person name="Jouanno E."/>
            <person name="Lampietro C."/>
            <person name="Louis A."/>
            <person name="Herpin A."/>
            <person name="Echchiki A."/>
            <person name="Berthelot C."/>
            <person name="Parey E."/>
            <person name="Roest-Crollius H."/>
            <person name="Braasch I."/>
            <person name="Postlethwait J."/>
            <person name="Bobe J."/>
            <person name="Montfort J."/>
            <person name="Bouchez O."/>
            <person name="Begum T."/>
            <person name="Mejri S."/>
            <person name="Adams A."/>
            <person name="Chen W.-J."/>
            <person name="Guiguen Y."/>
        </authorList>
    </citation>
    <scope>NUCLEOTIDE SEQUENCE</scope>
    <source>
        <tissue evidence="6">Blood</tissue>
    </source>
</reference>
<feature type="compositionally biased region" description="Basic and acidic residues" evidence="4">
    <location>
        <begin position="1035"/>
        <end position="1044"/>
    </location>
</feature>
<feature type="compositionally biased region" description="Polar residues" evidence="4">
    <location>
        <begin position="601"/>
        <end position="611"/>
    </location>
</feature>
<dbReference type="GO" id="GO:0005654">
    <property type="term" value="C:nucleoplasm"/>
    <property type="evidence" value="ECO:0007669"/>
    <property type="project" value="TreeGrafter"/>
</dbReference>
<feature type="region of interest" description="Disordered" evidence="4">
    <location>
        <begin position="436"/>
        <end position="578"/>
    </location>
</feature>
<organism evidence="6 7">
    <name type="scientific">Albula goreensis</name>
    <dbReference type="NCBI Taxonomy" id="1534307"/>
    <lineage>
        <taxon>Eukaryota</taxon>
        <taxon>Metazoa</taxon>
        <taxon>Chordata</taxon>
        <taxon>Craniata</taxon>
        <taxon>Vertebrata</taxon>
        <taxon>Euteleostomi</taxon>
        <taxon>Actinopterygii</taxon>
        <taxon>Neopterygii</taxon>
        <taxon>Teleostei</taxon>
        <taxon>Albuliformes</taxon>
        <taxon>Albulidae</taxon>
        <taxon>Albula</taxon>
    </lineage>
</organism>
<accession>A0A8T3DJ70</accession>
<feature type="region of interest" description="Disordered" evidence="4">
    <location>
        <begin position="1127"/>
        <end position="1159"/>
    </location>
</feature>
<evidence type="ECO:0000256" key="4">
    <source>
        <dbReference type="SAM" id="MobiDB-lite"/>
    </source>
</evidence>
<dbReference type="SUPFAM" id="SSF46774">
    <property type="entry name" value="ARID-like"/>
    <property type="match status" value="1"/>
</dbReference>
<dbReference type="EMBL" id="JAERUA010000009">
    <property type="protein sequence ID" value="KAI1895894.1"/>
    <property type="molecule type" value="Genomic_DNA"/>
</dbReference>
<name>A0A8T3DJ70_9TELE</name>
<feature type="compositionally biased region" description="Polar residues" evidence="4">
    <location>
        <begin position="92"/>
        <end position="101"/>
    </location>
</feature>
<feature type="region of interest" description="Disordered" evidence="4">
    <location>
        <begin position="992"/>
        <end position="1059"/>
    </location>
</feature>
<feature type="domain" description="ARID" evidence="5">
    <location>
        <begin position="327"/>
        <end position="418"/>
    </location>
</feature>
<feature type="compositionally biased region" description="Polar residues" evidence="4">
    <location>
        <begin position="109"/>
        <end position="121"/>
    </location>
</feature>
<dbReference type="GO" id="GO:0045893">
    <property type="term" value="P:positive regulation of DNA-templated transcription"/>
    <property type="evidence" value="ECO:0007669"/>
    <property type="project" value="TreeGrafter"/>
</dbReference>
<feature type="compositionally biased region" description="Polar residues" evidence="4">
    <location>
        <begin position="304"/>
        <end position="314"/>
    </location>
</feature>
<evidence type="ECO:0000256" key="2">
    <source>
        <dbReference type="ARBA" id="ARBA00022553"/>
    </source>
</evidence>
<dbReference type="GO" id="GO:0006357">
    <property type="term" value="P:regulation of transcription by RNA polymerase II"/>
    <property type="evidence" value="ECO:0007669"/>
    <property type="project" value="TreeGrafter"/>
</dbReference>
<dbReference type="GO" id="GO:0016514">
    <property type="term" value="C:SWI/SNF complex"/>
    <property type="evidence" value="ECO:0007669"/>
    <property type="project" value="InterPro"/>
</dbReference>
<comment type="caution">
    <text evidence="6">The sequence shown here is derived from an EMBL/GenBank/DDBJ whole genome shotgun (WGS) entry which is preliminary data.</text>
</comment>
<feature type="compositionally biased region" description="Low complexity" evidence="4">
    <location>
        <begin position="447"/>
        <end position="468"/>
    </location>
</feature>
<dbReference type="OrthoDB" id="8709537at2759"/>
<gene>
    <name evidence="6" type="ORF">AGOR_G00111450</name>
</gene>
<feature type="compositionally biased region" description="Low complexity" evidence="4">
    <location>
        <begin position="488"/>
        <end position="499"/>
    </location>
</feature>
<dbReference type="GO" id="GO:0035060">
    <property type="term" value="C:brahma complex"/>
    <property type="evidence" value="ECO:0007669"/>
    <property type="project" value="InterPro"/>
</dbReference>
<dbReference type="PANTHER" id="PTHR12656">
    <property type="entry name" value="BRG-1 ASSOCIATED FACTOR 250 BAF250"/>
    <property type="match status" value="1"/>
</dbReference>
<dbReference type="Gene3D" id="1.10.150.60">
    <property type="entry name" value="ARID DNA-binding domain"/>
    <property type="match status" value="1"/>
</dbReference>
<feature type="compositionally biased region" description="Low complexity" evidence="4">
    <location>
        <begin position="817"/>
        <end position="828"/>
    </location>
</feature>